<dbReference type="InterPro" id="IPR036871">
    <property type="entry name" value="PX_dom_sf"/>
</dbReference>
<gene>
    <name evidence="2" type="ORF">N0F65_007610</name>
</gene>
<proteinExistence type="predicted"/>
<protein>
    <submittedName>
        <fullName evidence="2">Uncharacterized protein</fullName>
    </submittedName>
</protein>
<sequence>MVNDQGRLSVGSSTANACGLAAILRDIDISVVRVEAISGNRPGVYISSPEYVFAVTPLKRSHGGAFGHSGRRSSIASTTATRSTIASQSRSSAALEASHAALVAGAVHEVRRTYSACRRLYFDLLKFTNCTHRETCVCNLGSCPFWTMFLILQAFEFPRKRLRFWQRYSPHVFHERSRSLNLFMKCILHKLQVYRDDFFAGAQSVFGMPHRRPQCKVLQCLEDFLELREDVVSKLREVDDRMHMKLNLRGWQSDWKNLYFASEQRQATGEGGTGEGGTGEGGSARSDTSYCDGGGHVTASQATTAASEYE</sequence>
<feature type="region of interest" description="Disordered" evidence="1">
    <location>
        <begin position="266"/>
        <end position="310"/>
    </location>
</feature>
<accession>A0AAV2ZNV6</accession>
<dbReference type="EMBL" id="DAKRPA010000001">
    <property type="protein sequence ID" value="DBA05448.1"/>
    <property type="molecule type" value="Genomic_DNA"/>
</dbReference>
<comment type="caution">
    <text evidence="2">The sequence shown here is derived from an EMBL/GenBank/DDBJ whole genome shotgun (WGS) entry which is preliminary data.</text>
</comment>
<dbReference type="GO" id="GO:0035091">
    <property type="term" value="F:phosphatidylinositol binding"/>
    <property type="evidence" value="ECO:0007669"/>
    <property type="project" value="InterPro"/>
</dbReference>
<evidence type="ECO:0000313" key="2">
    <source>
        <dbReference type="EMBL" id="DBA05448.1"/>
    </source>
</evidence>
<evidence type="ECO:0000313" key="3">
    <source>
        <dbReference type="Proteomes" id="UP001146120"/>
    </source>
</evidence>
<evidence type="ECO:0000256" key="1">
    <source>
        <dbReference type="SAM" id="MobiDB-lite"/>
    </source>
</evidence>
<keyword evidence="3" id="KW-1185">Reference proteome</keyword>
<organism evidence="2 3">
    <name type="scientific">Lagenidium giganteum</name>
    <dbReference type="NCBI Taxonomy" id="4803"/>
    <lineage>
        <taxon>Eukaryota</taxon>
        <taxon>Sar</taxon>
        <taxon>Stramenopiles</taxon>
        <taxon>Oomycota</taxon>
        <taxon>Peronosporomycetes</taxon>
        <taxon>Pythiales</taxon>
        <taxon>Pythiaceae</taxon>
    </lineage>
</organism>
<dbReference type="Gene3D" id="3.30.1520.10">
    <property type="entry name" value="Phox-like domain"/>
    <property type="match status" value="1"/>
</dbReference>
<reference evidence="2" key="2">
    <citation type="journal article" date="2023" name="Microbiol Resour">
        <title>Decontamination and Annotation of the Draft Genome Sequence of the Oomycete Lagenidium giganteum ARSEF 373.</title>
        <authorList>
            <person name="Morgan W.R."/>
            <person name="Tartar A."/>
        </authorList>
    </citation>
    <scope>NUCLEOTIDE SEQUENCE</scope>
    <source>
        <strain evidence="2">ARSEF 373</strain>
    </source>
</reference>
<feature type="compositionally biased region" description="Polar residues" evidence="1">
    <location>
        <begin position="298"/>
        <end position="310"/>
    </location>
</feature>
<dbReference type="AlphaFoldDB" id="A0AAV2ZNV6"/>
<reference evidence="2" key="1">
    <citation type="submission" date="2022-11" db="EMBL/GenBank/DDBJ databases">
        <authorList>
            <person name="Morgan W.R."/>
            <person name="Tartar A."/>
        </authorList>
    </citation>
    <scope>NUCLEOTIDE SEQUENCE</scope>
    <source>
        <strain evidence="2">ARSEF 373</strain>
    </source>
</reference>
<name>A0AAV2ZNV6_9STRA</name>
<dbReference type="Proteomes" id="UP001146120">
    <property type="component" value="Unassembled WGS sequence"/>
</dbReference>
<feature type="compositionally biased region" description="Gly residues" evidence="1">
    <location>
        <begin position="269"/>
        <end position="282"/>
    </location>
</feature>